<accession>A0A136A1Z1</accession>
<organism evidence="3 4">
    <name type="scientific">Paraglaciecola hydrolytica</name>
    <dbReference type="NCBI Taxonomy" id="1799789"/>
    <lineage>
        <taxon>Bacteria</taxon>
        <taxon>Pseudomonadati</taxon>
        <taxon>Pseudomonadota</taxon>
        <taxon>Gammaproteobacteria</taxon>
        <taxon>Alteromonadales</taxon>
        <taxon>Alteromonadaceae</taxon>
        <taxon>Paraglaciecola</taxon>
    </lineage>
</organism>
<dbReference type="EMBL" id="LSNE01000005">
    <property type="protein sequence ID" value="KXI29268.1"/>
    <property type="molecule type" value="Genomic_DNA"/>
</dbReference>
<dbReference type="PANTHER" id="PTHR30535">
    <property type="entry name" value="VITAMIN B12-BINDING PROTEIN"/>
    <property type="match status" value="1"/>
</dbReference>
<name>A0A136A1Z1_9ALTE</name>
<dbReference type="Proteomes" id="UP000070299">
    <property type="component" value="Unassembled WGS sequence"/>
</dbReference>
<proteinExistence type="predicted"/>
<evidence type="ECO:0000256" key="1">
    <source>
        <dbReference type="ARBA" id="ARBA00022729"/>
    </source>
</evidence>
<evidence type="ECO:0000313" key="3">
    <source>
        <dbReference type="EMBL" id="KXI29268.1"/>
    </source>
</evidence>
<dbReference type="Pfam" id="PF01497">
    <property type="entry name" value="Peripla_BP_2"/>
    <property type="match status" value="1"/>
</dbReference>
<feature type="domain" description="Fe/B12 periplasmic-binding" evidence="2">
    <location>
        <begin position="29"/>
        <end position="273"/>
    </location>
</feature>
<dbReference type="SUPFAM" id="SSF53807">
    <property type="entry name" value="Helical backbone' metal receptor"/>
    <property type="match status" value="1"/>
</dbReference>
<dbReference type="RefSeq" id="WP_082768851.1">
    <property type="nucleotide sequence ID" value="NZ_LSNE01000005.1"/>
</dbReference>
<protein>
    <recommendedName>
        <fullName evidence="2">Fe/B12 periplasmic-binding domain-containing protein</fullName>
    </recommendedName>
</protein>
<keyword evidence="4" id="KW-1185">Reference proteome</keyword>
<reference evidence="4" key="1">
    <citation type="submission" date="2016-02" db="EMBL/GenBank/DDBJ databases">
        <authorList>
            <person name="Schultz-Johansen M."/>
            <person name="Glaring M.A."/>
            <person name="Bech P.K."/>
            <person name="Stougaard P."/>
        </authorList>
    </citation>
    <scope>NUCLEOTIDE SEQUENCE [LARGE SCALE GENOMIC DNA]</scope>
    <source>
        <strain evidence="4">S66</strain>
    </source>
</reference>
<dbReference type="OrthoDB" id="6495095at2"/>
<comment type="caution">
    <text evidence="3">The sequence shown here is derived from an EMBL/GenBank/DDBJ whole genome shotgun (WGS) entry which is preliminary data.</text>
</comment>
<dbReference type="PANTHER" id="PTHR30535:SF34">
    <property type="entry name" value="MOLYBDATE-BINDING PROTEIN MOLA"/>
    <property type="match status" value="1"/>
</dbReference>
<dbReference type="InterPro" id="IPR002491">
    <property type="entry name" value="ABC_transptr_periplasmic_BD"/>
</dbReference>
<dbReference type="STRING" id="1799789.AX660_14075"/>
<dbReference type="NCBIfam" id="NF038402">
    <property type="entry name" value="TroA_like"/>
    <property type="match status" value="1"/>
</dbReference>
<keyword evidence="1" id="KW-0732">Signal</keyword>
<dbReference type="AlphaFoldDB" id="A0A136A1Z1"/>
<gene>
    <name evidence="3" type="ORF">AX660_14075</name>
</gene>
<dbReference type="Gene3D" id="3.40.50.1980">
    <property type="entry name" value="Nitrogenase molybdenum iron protein domain"/>
    <property type="match status" value="2"/>
</dbReference>
<dbReference type="InterPro" id="IPR054828">
    <property type="entry name" value="Vit_B12_bind_prot"/>
</dbReference>
<dbReference type="InterPro" id="IPR050902">
    <property type="entry name" value="ABC_Transporter_SBP"/>
</dbReference>
<dbReference type="PROSITE" id="PS50983">
    <property type="entry name" value="FE_B12_PBP"/>
    <property type="match status" value="1"/>
</dbReference>
<evidence type="ECO:0000259" key="2">
    <source>
        <dbReference type="PROSITE" id="PS50983"/>
    </source>
</evidence>
<evidence type="ECO:0000313" key="4">
    <source>
        <dbReference type="Proteomes" id="UP000070299"/>
    </source>
</evidence>
<dbReference type="CDD" id="cd01144">
    <property type="entry name" value="BtuF"/>
    <property type="match status" value="1"/>
</dbReference>
<sequence>MAHRLSFNIKLLLVGMVICNIPPTFAVERIVSLAPHTTELIYALGADDKLLAVSDYSNYPAQAKQLPSVANHNGVDFEAIIRLQPDLIIAWQGGNKPQDLARLSSLGFTVYHSAPQSPQDISQDIRQLGKLLGREQQASNLADDFDQSLTQITQRYKLVSRQKVFYYMWTAPLMSIGQQAWANKLLDICGVNNIFADSPIPYPEVNKEQVISLQPSLLIAAMKTSQQDATQYWQAMQGLLDARVIVADPDELHRFTPRLIDGLSNLCKKINGF</sequence>